<dbReference type="Proteomes" id="UP001056012">
    <property type="component" value="Chromosome 6"/>
</dbReference>
<proteinExistence type="predicted"/>
<dbReference type="VEuPathDB" id="FungiDB:yc1106_08465"/>
<gene>
    <name evidence="2" type="ORF">yc1106_08465</name>
</gene>
<organism evidence="2 3">
    <name type="scientific">Curvularia clavata</name>
    <dbReference type="NCBI Taxonomy" id="95742"/>
    <lineage>
        <taxon>Eukaryota</taxon>
        <taxon>Fungi</taxon>
        <taxon>Dikarya</taxon>
        <taxon>Ascomycota</taxon>
        <taxon>Pezizomycotina</taxon>
        <taxon>Dothideomycetes</taxon>
        <taxon>Pleosporomycetidae</taxon>
        <taxon>Pleosporales</taxon>
        <taxon>Pleosporineae</taxon>
        <taxon>Pleosporaceae</taxon>
        <taxon>Curvularia</taxon>
    </lineage>
</organism>
<name>A0A9Q8ZDC6_CURCL</name>
<dbReference type="EMBL" id="CP089279">
    <property type="protein sequence ID" value="USP81191.1"/>
    <property type="molecule type" value="Genomic_DNA"/>
</dbReference>
<evidence type="ECO:0000313" key="2">
    <source>
        <dbReference type="EMBL" id="USP81191.1"/>
    </source>
</evidence>
<keyword evidence="1" id="KW-0732">Signal</keyword>
<feature type="signal peptide" evidence="1">
    <location>
        <begin position="1"/>
        <end position="20"/>
    </location>
</feature>
<dbReference type="AlphaFoldDB" id="A0A9Q8ZDC6"/>
<evidence type="ECO:0000256" key="1">
    <source>
        <dbReference type="SAM" id="SignalP"/>
    </source>
</evidence>
<sequence>MHFTATYSIAFFALAVSAAASPVVARQDALQDWQVSSVSVFVPSGRPGSYPWARIQANVTDPNEINLGTAPDDGHQVIIPGGSQGLNCEAKWFTKGESPLDRTWPCDPVGDGYWVMKVEPGTNGFGTGDFNLKFLHVPDTIYHGAEYTATYAATGHFEVGKNMAGTCGASGVCNWGLKPDSKPVKITPSKV</sequence>
<feature type="chain" id="PRO_5040119939" description="Cell death in tomato 1" evidence="1">
    <location>
        <begin position="21"/>
        <end position="191"/>
    </location>
</feature>
<dbReference type="OrthoDB" id="5226619at2759"/>
<evidence type="ECO:0008006" key="4">
    <source>
        <dbReference type="Google" id="ProtNLM"/>
    </source>
</evidence>
<evidence type="ECO:0000313" key="3">
    <source>
        <dbReference type="Proteomes" id="UP001056012"/>
    </source>
</evidence>
<accession>A0A9Q8ZDC6</accession>
<keyword evidence="3" id="KW-1185">Reference proteome</keyword>
<reference evidence="2" key="1">
    <citation type="submission" date="2021-12" db="EMBL/GenBank/DDBJ databases">
        <title>Curvularia clavata genome.</title>
        <authorList>
            <person name="Cao Y."/>
        </authorList>
    </citation>
    <scope>NUCLEOTIDE SEQUENCE</scope>
    <source>
        <strain evidence="2">Yc1106</strain>
    </source>
</reference>
<protein>
    <recommendedName>
        <fullName evidence="4">Cell death in tomato 1</fullName>
    </recommendedName>
</protein>